<name>A0A6S6SK50_9BACT</name>
<dbReference type="GO" id="GO:0003677">
    <property type="term" value="F:DNA binding"/>
    <property type="evidence" value="ECO:0007669"/>
    <property type="project" value="UniProtKB-KW"/>
</dbReference>
<dbReference type="EMBL" id="CACVAS010000047">
    <property type="protein sequence ID" value="CAA6807709.1"/>
    <property type="molecule type" value="Genomic_DNA"/>
</dbReference>
<gene>
    <name evidence="2" type="ORF">HELGO_WM3324</name>
</gene>
<sequence length="63" mass="6738">MTMLGGRDEAQSGGYNTAPANDTYSQPAPQQETPSYGAPTQPAPQQNQASNIPEIDINEDEPF</sequence>
<feature type="compositionally biased region" description="Low complexity" evidence="1">
    <location>
        <begin position="38"/>
        <end position="49"/>
    </location>
</feature>
<evidence type="ECO:0000313" key="2">
    <source>
        <dbReference type="EMBL" id="CAA6807709.1"/>
    </source>
</evidence>
<protein>
    <submittedName>
        <fullName evidence="2">Single-stranded DNA-binding protein</fullName>
    </submittedName>
</protein>
<dbReference type="AlphaFoldDB" id="A0A6S6SK50"/>
<reference evidence="2" key="1">
    <citation type="submission" date="2020-01" db="EMBL/GenBank/DDBJ databases">
        <authorList>
            <person name="Meier V. D."/>
            <person name="Meier V D."/>
        </authorList>
    </citation>
    <scope>NUCLEOTIDE SEQUENCE</scope>
    <source>
        <strain evidence="2">HLG_WM_MAG_01</strain>
    </source>
</reference>
<organism evidence="2">
    <name type="scientific">uncultured Sulfurovum sp</name>
    <dbReference type="NCBI Taxonomy" id="269237"/>
    <lineage>
        <taxon>Bacteria</taxon>
        <taxon>Pseudomonadati</taxon>
        <taxon>Campylobacterota</taxon>
        <taxon>Epsilonproteobacteria</taxon>
        <taxon>Campylobacterales</taxon>
        <taxon>Sulfurovaceae</taxon>
        <taxon>Sulfurovum</taxon>
        <taxon>environmental samples</taxon>
    </lineage>
</organism>
<feature type="region of interest" description="Disordered" evidence="1">
    <location>
        <begin position="1"/>
        <end position="63"/>
    </location>
</feature>
<accession>A0A6S6SK50</accession>
<feature type="compositionally biased region" description="Basic and acidic residues" evidence="1">
    <location>
        <begin position="1"/>
        <end position="10"/>
    </location>
</feature>
<keyword evidence="2" id="KW-0238">DNA-binding</keyword>
<evidence type="ECO:0000256" key="1">
    <source>
        <dbReference type="SAM" id="MobiDB-lite"/>
    </source>
</evidence>
<feature type="compositionally biased region" description="Polar residues" evidence="1">
    <location>
        <begin position="13"/>
        <end position="34"/>
    </location>
</feature>
<proteinExistence type="predicted"/>